<protein>
    <submittedName>
        <fullName evidence="2">(apollo) hypothetical protein</fullName>
    </submittedName>
</protein>
<dbReference type="AlphaFoldDB" id="A0A8S3WZV2"/>
<keyword evidence="1" id="KW-0472">Membrane</keyword>
<dbReference type="OrthoDB" id="2384430at2759"/>
<comment type="caution">
    <text evidence="2">The sequence shown here is derived from an EMBL/GenBank/DDBJ whole genome shotgun (WGS) entry which is preliminary data.</text>
</comment>
<keyword evidence="3" id="KW-1185">Reference proteome</keyword>
<dbReference type="SMART" id="SM00671">
    <property type="entry name" value="SEL1"/>
    <property type="match status" value="2"/>
</dbReference>
<gene>
    <name evidence="2" type="ORF">PAPOLLO_LOCUS12069</name>
</gene>
<evidence type="ECO:0000313" key="3">
    <source>
        <dbReference type="Proteomes" id="UP000691718"/>
    </source>
</evidence>
<dbReference type="PANTHER" id="PTHR45011:SF1">
    <property type="entry name" value="DAP3-BINDING CELL DEATH ENHANCER 1"/>
    <property type="match status" value="1"/>
</dbReference>
<dbReference type="Proteomes" id="UP000691718">
    <property type="component" value="Unassembled WGS sequence"/>
</dbReference>
<dbReference type="InterPro" id="IPR052748">
    <property type="entry name" value="ISR_Activator"/>
</dbReference>
<accession>A0A8S3WZV2</accession>
<dbReference type="EMBL" id="CAJQZP010000884">
    <property type="protein sequence ID" value="CAG4991155.1"/>
    <property type="molecule type" value="Genomic_DNA"/>
</dbReference>
<keyword evidence="1" id="KW-1133">Transmembrane helix</keyword>
<proteinExistence type="predicted"/>
<dbReference type="PANTHER" id="PTHR45011">
    <property type="entry name" value="DAP3-BINDING CELL DEATH ENHANCER 1"/>
    <property type="match status" value="1"/>
</dbReference>
<feature type="transmembrane region" description="Helical" evidence="1">
    <location>
        <begin position="78"/>
        <end position="97"/>
    </location>
</feature>
<reference evidence="2" key="1">
    <citation type="submission" date="2021-04" db="EMBL/GenBank/DDBJ databases">
        <authorList>
            <person name="Tunstrom K."/>
        </authorList>
    </citation>
    <scope>NUCLEOTIDE SEQUENCE</scope>
</reference>
<dbReference type="Pfam" id="PF08238">
    <property type="entry name" value="Sel1"/>
    <property type="match status" value="2"/>
</dbReference>
<evidence type="ECO:0000313" key="2">
    <source>
        <dbReference type="EMBL" id="CAG4991155.1"/>
    </source>
</evidence>
<evidence type="ECO:0000256" key="1">
    <source>
        <dbReference type="SAM" id="Phobius"/>
    </source>
</evidence>
<dbReference type="InterPro" id="IPR006597">
    <property type="entry name" value="Sel1-like"/>
</dbReference>
<sequence length="357" mass="39700">MWKYVTRRIRDVLEKSVNHFDKRSSTGVVNSAGTGSGLSEEQNKRSVTPCCWLNSSKCWKSFYNDNGTKSKRWNFDDLNCSWIGAITWSSAIVVGWYTSQLIHFKLKYKRTDDLKRCQSTNCLFSTLHPYIDYISRSAVSLNSTKAIEKAIANIPLQVHLISNEHKEVSEKPPSSCNSNSSTDDELGEVLNSIENRLGLAAIENGQHQDGLNLLRSAANRNHAPALFNLGLCYEMGLGVSIDEKMAMELYRLAAAQQHPGALYNLGIYYGQGRGGLDRNTATAKRLLRLAAVQGQQDAIKALKGLDDDVSEPSYGKDVDPSTLCTPNENLVPTQSALFIENTNTLQGQNYNFNTLVY</sequence>
<organism evidence="2 3">
    <name type="scientific">Parnassius apollo</name>
    <name type="common">Apollo butterfly</name>
    <name type="synonym">Papilio apollo</name>
    <dbReference type="NCBI Taxonomy" id="110799"/>
    <lineage>
        <taxon>Eukaryota</taxon>
        <taxon>Metazoa</taxon>
        <taxon>Ecdysozoa</taxon>
        <taxon>Arthropoda</taxon>
        <taxon>Hexapoda</taxon>
        <taxon>Insecta</taxon>
        <taxon>Pterygota</taxon>
        <taxon>Neoptera</taxon>
        <taxon>Endopterygota</taxon>
        <taxon>Lepidoptera</taxon>
        <taxon>Glossata</taxon>
        <taxon>Ditrysia</taxon>
        <taxon>Papilionoidea</taxon>
        <taxon>Papilionidae</taxon>
        <taxon>Parnassiinae</taxon>
        <taxon>Parnassini</taxon>
        <taxon>Parnassius</taxon>
        <taxon>Parnassius</taxon>
    </lineage>
</organism>
<keyword evidence="1" id="KW-0812">Transmembrane</keyword>
<name>A0A8S3WZV2_PARAO</name>